<organism evidence="3 4">
    <name type="scientific">Gynuella sunshinyii YC6258</name>
    <dbReference type="NCBI Taxonomy" id="1445510"/>
    <lineage>
        <taxon>Bacteria</taxon>
        <taxon>Pseudomonadati</taxon>
        <taxon>Pseudomonadota</taxon>
        <taxon>Gammaproteobacteria</taxon>
        <taxon>Oceanospirillales</taxon>
        <taxon>Saccharospirillaceae</taxon>
        <taxon>Gynuella</taxon>
    </lineage>
</organism>
<gene>
    <name evidence="3" type="ORF">YC6258_00578</name>
</gene>
<sequence length="68" mass="7510">MKTLTFAMTHFTVAFTVAYILSGSLLVGGIIALVEPAVNTVAYTIHERIWENLRQKKQQASHHEAIAA</sequence>
<keyword evidence="1" id="KW-0812">Transmembrane</keyword>
<feature type="transmembrane region" description="Helical" evidence="1">
    <location>
        <begin position="12"/>
        <end position="34"/>
    </location>
</feature>
<dbReference type="KEGG" id="gsn:YC6258_00578"/>
<dbReference type="RefSeq" id="WP_044615646.1">
    <property type="nucleotide sequence ID" value="NZ_CP007142.1"/>
</dbReference>
<dbReference type="InterPro" id="IPR018638">
    <property type="entry name" value="DUF2061_membrane"/>
</dbReference>
<dbReference type="OrthoDB" id="9133582at2"/>
<dbReference type="STRING" id="1445510.YC6258_00578"/>
<evidence type="ECO:0000259" key="2">
    <source>
        <dbReference type="Pfam" id="PF09834"/>
    </source>
</evidence>
<evidence type="ECO:0000313" key="4">
    <source>
        <dbReference type="Proteomes" id="UP000032266"/>
    </source>
</evidence>
<dbReference type="HOGENOM" id="CLU_160691_2_0_6"/>
<feature type="domain" description="DUF2061" evidence="2">
    <location>
        <begin position="1"/>
        <end position="51"/>
    </location>
</feature>
<evidence type="ECO:0000313" key="3">
    <source>
        <dbReference type="EMBL" id="AJQ92628.1"/>
    </source>
</evidence>
<keyword evidence="4" id="KW-1185">Reference proteome</keyword>
<evidence type="ECO:0000256" key="1">
    <source>
        <dbReference type="SAM" id="Phobius"/>
    </source>
</evidence>
<dbReference type="AlphaFoldDB" id="A0A0C5VGZ8"/>
<proteinExistence type="predicted"/>
<dbReference type="Proteomes" id="UP000032266">
    <property type="component" value="Chromosome"/>
</dbReference>
<dbReference type="EMBL" id="CP007142">
    <property type="protein sequence ID" value="AJQ92628.1"/>
    <property type="molecule type" value="Genomic_DNA"/>
</dbReference>
<accession>A0A0C5VGZ8</accession>
<keyword evidence="1" id="KW-1133">Transmembrane helix</keyword>
<keyword evidence="1" id="KW-0472">Membrane</keyword>
<protein>
    <submittedName>
        <fullName evidence="3">Putative membrane protein</fullName>
    </submittedName>
</protein>
<name>A0A0C5VGZ8_9GAMM</name>
<reference evidence="3 4" key="1">
    <citation type="submission" date="2014-01" db="EMBL/GenBank/DDBJ databases">
        <title>Full genme sequencing of cellulolytic bacterium Gynuella sunshinyii YC6258T gen. nov., sp. nov.</title>
        <authorList>
            <person name="Khan H."/>
            <person name="Chung E.J."/>
            <person name="Chung Y.R."/>
        </authorList>
    </citation>
    <scope>NUCLEOTIDE SEQUENCE [LARGE SCALE GENOMIC DNA]</scope>
    <source>
        <strain evidence="3 4">YC6258</strain>
    </source>
</reference>
<dbReference type="Pfam" id="PF09834">
    <property type="entry name" value="DUF2061"/>
    <property type="match status" value="1"/>
</dbReference>